<name>Q2SEC5_HAHCH</name>
<dbReference type="AlphaFoldDB" id="Q2SEC5"/>
<dbReference type="Proteomes" id="UP000000238">
    <property type="component" value="Chromosome"/>
</dbReference>
<dbReference type="STRING" id="349521.HCH_04292"/>
<dbReference type="OrthoDB" id="5510620at2"/>
<sequence>MSSPYLEDYKENAEYELEIALPIAVKKTLTNMQAQSVCMYFRQRGACELLLTGEPDALYVNLMQSAALHQHYLHFAPESDKVTSRAMPFYDAIGGGYWECAEDIARHSRLTWNQKHELEEDFLFVLFIIKHFFLGADEDECRGIIERHDEAAEGADSEYRDICEAFLDEDSDALHDAICALLDVRAARLDKMAENESLPDEILAWSRYFSIEAFALLRLAEKKGIKTAINYSQIPEVARKSPGFKFEPDSWKSLHFAP</sequence>
<dbReference type="KEGG" id="hch:HCH_04292"/>
<keyword evidence="2" id="KW-1185">Reference proteome</keyword>
<dbReference type="HOGENOM" id="CLU_088218_0_0_6"/>
<evidence type="ECO:0000313" key="2">
    <source>
        <dbReference type="Proteomes" id="UP000000238"/>
    </source>
</evidence>
<accession>Q2SEC5</accession>
<organism evidence="1 2">
    <name type="scientific">Hahella chejuensis (strain KCTC 2396)</name>
    <dbReference type="NCBI Taxonomy" id="349521"/>
    <lineage>
        <taxon>Bacteria</taxon>
        <taxon>Pseudomonadati</taxon>
        <taxon>Pseudomonadota</taxon>
        <taxon>Gammaproteobacteria</taxon>
        <taxon>Oceanospirillales</taxon>
        <taxon>Hahellaceae</taxon>
        <taxon>Hahella</taxon>
    </lineage>
</organism>
<dbReference type="EMBL" id="CP000155">
    <property type="protein sequence ID" value="ABC30999.1"/>
    <property type="molecule type" value="Genomic_DNA"/>
</dbReference>
<reference evidence="1 2" key="1">
    <citation type="journal article" date="2005" name="Nucleic Acids Res.">
        <title>Genomic blueprint of Hahella chejuensis, a marine microbe producing an algicidal agent.</title>
        <authorList>
            <person name="Jeong H."/>
            <person name="Yim J.H."/>
            <person name="Lee C."/>
            <person name="Choi S.-H."/>
            <person name="Park Y.K."/>
            <person name="Yoon S.H."/>
            <person name="Hur C.-G."/>
            <person name="Kang H.-Y."/>
            <person name="Kim D."/>
            <person name="Lee H.H."/>
            <person name="Park K.H."/>
            <person name="Park S.-H."/>
            <person name="Park H.-S."/>
            <person name="Lee H.K."/>
            <person name="Oh T.K."/>
            <person name="Kim J.F."/>
        </authorList>
    </citation>
    <scope>NUCLEOTIDE SEQUENCE [LARGE SCALE GENOMIC DNA]</scope>
    <source>
        <strain evidence="1 2">KCTC 2396</strain>
    </source>
</reference>
<dbReference type="RefSeq" id="WP_011398066.1">
    <property type="nucleotide sequence ID" value="NC_007645.1"/>
</dbReference>
<evidence type="ECO:0000313" key="1">
    <source>
        <dbReference type="EMBL" id="ABC30999.1"/>
    </source>
</evidence>
<gene>
    <name evidence="1" type="ordered locus">HCH_04292</name>
</gene>
<proteinExistence type="predicted"/>
<protein>
    <submittedName>
        <fullName evidence="1">Uncharacterized protein</fullName>
    </submittedName>
</protein>